<evidence type="ECO:0000259" key="1">
    <source>
        <dbReference type="Pfam" id="PF01370"/>
    </source>
</evidence>
<protein>
    <submittedName>
        <fullName evidence="2">NAD dependent epimerase/dehydratase family protein</fullName>
    </submittedName>
</protein>
<dbReference type="CDD" id="cd05266">
    <property type="entry name" value="SDR_a4"/>
    <property type="match status" value="1"/>
</dbReference>
<sequence length="308" mass="34488">MVFSMHKLIIGCGYVGLSVAQKWLEQGHAVSALTRSETHAHEFEKRGIRPMMGDITQPDSLKGLPESETVLYAVGFDRSAEKSRREIYVEGLDHVLTEIKPRTQKIIYLSSTSVYGQSAGEWVDETSVCEPERENGQICLDAEQMFEQHGLLPNGAQRETATAVILRLAGIYGPGRLLARMQQIKASEPLTGRPDAWLNLIHVTDIVNTILKCDTDIHLESHYLVSDSRPITRQEYYETLARLIKAPLPQFAEEAPGQPALKSQRMHSTERAAGLNKRCCNKRLREELGVELVFPTIQEGLPQAIENT</sequence>
<reference evidence="2 3" key="1">
    <citation type="submission" date="2019-02" db="EMBL/GenBank/DDBJ databases">
        <title>Deep-cultivation of Planctomycetes and their phenomic and genomic characterization uncovers novel biology.</title>
        <authorList>
            <person name="Wiegand S."/>
            <person name="Jogler M."/>
            <person name="Boedeker C."/>
            <person name="Pinto D."/>
            <person name="Vollmers J."/>
            <person name="Rivas-Marin E."/>
            <person name="Kohn T."/>
            <person name="Peeters S.H."/>
            <person name="Heuer A."/>
            <person name="Rast P."/>
            <person name="Oberbeckmann S."/>
            <person name="Bunk B."/>
            <person name="Jeske O."/>
            <person name="Meyerdierks A."/>
            <person name="Storesund J.E."/>
            <person name="Kallscheuer N."/>
            <person name="Luecker S."/>
            <person name="Lage O.M."/>
            <person name="Pohl T."/>
            <person name="Merkel B.J."/>
            <person name="Hornburger P."/>
            <person name="Mueller R.-W."/>
            <person name="Bruemmer F."/>
            <person name="Labrenz M."/>
            <person name="Spormann A.M."/>
            <person name="Op den Camp H."/>
            <person name="Overmann J."/>
            <person name="Amann R."/>
            <person name="Jetten M.S.M."/>
            <person name="Mascher T."/>
            <person name="Medema M.H."/>
            <person name="Devos D.P."/>
            <person name="Kaster A.-K."/>
            <person name="Ovreas L."/>
            <person name="Rohde M."/>
            <person name="Galperin M.Y."/>
            <person name="Jogler C."/>
        </authorList>
    </citation>
    <scope>NUCLEOTIDE SEQUENCE [LARGE SCALE GENOMIC DNA]</scope>
    <source>
        <strain evidence="2 3">Pan241w</strain>
    </source>
</reference>
<dbReference type="InterPro" id="IPR036291">
    <property type="entry name" value="NAD(P)-bd_dom_sf"/>
</dbReference>
<accession>A0A517RK04</accession>
<dbReference type="EMBL" id="CP036269">
    <property type="protein sequence ID" value="QDT44184.1"/>
    <property type="molecule type" value="Genomic_DNA"/>
</dbReference>
<keyword evidence="3" id="KW-1185">Reference proteome</keyword>
<gene>
    <name evidence="2" type="ORF">Pan241w_42920</name>
</gene>
<dbReference type="Gene3D" id="3.40.50.720">
    <property type="entry name" value="NAD(P)-binding Rossmann-like Domain"/>
    <property type="match status" value="1"/>
</dbReference>
<feature type="domain" description="NAD-dependent epimerase/dehydratase" evidence="1">
    <location>
        <begin position="9"/>
        <end position="212"/>
    </location>
</feature>
<dbReference type="KEGG" id="gaz:Pan241w_42920"/>
<dbReference type="Pfam" id="PF01370">
    <property type="entry name" value="Epimerase"/>
    <property type="match status" value="1"/>
</dbReference>
<evidence type="ECO:0000313" key="2">
    <source>
        <dbReference type="EMBL" id="QDT44184.1"/>
    </source>
</evidence>
<dbReference type="InterPro" id="IPR001509">
    <property type="entry name" value="Epimerase_deHydtase"/>
</dbReference>
<name>A0A517RK04_9PLAN</name>
<dbReference type="GO" id="GO:0005737">
    <property type="term" value="C:cytoplasm"/>
    <property type="evidence" value="ECO:0007669"/>
    <property type="project" value="TreeGrafter"/>
</dbReference>
<evidence type="ECO:0000313" key="3">
    <source>
        <dbReference type="Proteomes" id="UP000317171"/>
    </source>
</evidence>
<dbReference type="PANTHER" id="PTHR48079:SF6">
    <property type="entry name" value="NAD(P)-BINDING DOMAIN-CONTAINING PROTEIN-RELATED"/>
    <property type="match status" value="1"/>
</dbReference>
<dbReference type="Proteomes" id="UP000317171">
    <property type="component" value="Chromosome"/>
</dbReference>
<proteinExistence type="predicted"/>
<dbReference type="AlphaFoldDB" id="A0A517RK04"/>
<dbReference type="OrthoDB" id="9808276at2"/>
<dbReference type="GO" id="GO:0004029">
    <property type="term" value="F:aldehyde dehydrogenase (NAD+) activity"/>
    <property type="evidence" value="ECO:0007669"/>
    <property type="project" value="TreeGrafter"/>
</dbReference>
<dbReference type="PANTHER" id="PTHR48079">
    <property type="entry name" value="PROTEIN YEEZ"/>
    <property type="match status" value="1"/>
</dbReference>
<dbReference type="InterPro" id="IPR051783">
    <property type="entry name" value="NAD(P)-dependent_oxidoreduct"/>
</dbReference>
<organism evidence="2 3">
    <name type="scientific">Gimesia alba</name>
    <dbReference type="NCBI Taxonomy" id="2527973"/>
    <lineage>
        <taxon>Bacteria</taxon>
        <taxon>Pseudomonadati</taxon>
        <taxon>Planctomycetota</taxon>
        <taxon>Planctomycetia</taxon>
        <taxon>Planctomycetales</taxon>
        <taxon>Planctomycetaceae</taxon>
        <taxon>Gimesia</taxon>
    </lineage>
</organism>
<dbReference type="SUPFAM" id="SSF51735">
    <property type="entry name" value="NAD(P)-binding Rossmann-fold domains"/>
    <property type="match status" value="1"/>
</dbReference>